<sequence length="350" mass="38731">MAGLIDARSVKTCLAAHRLIAAADDVEETCTRVGEVFRPHRLGVVGREQRLSARLDHMPVSPASTTTLNLLHYGADVSIASEPFDSFYLVMMPLQGTAEVSSRQQKIVSTPDVASIVGPVAPMSIRWHDDCEQLIVRVDRKMLEDACATHLGHELNRPLEFELGMDLRRQSASSWESVVGFLASSPAFLCSTIAHPLIAAQVQQLLMSALLTGQTHNYLDELLRPSPALAPYYVKRAEEFICAHADQAITVQEVAAHVGVSTRSLHTGFQRYRDTTPMAFLRNVRLERVRLDLLRAKEENRPATVTDVALTWGFSHLGHFTAAYARKFNELPSQTLRCAGLLPASRKKAQ</sequence>
<evidence type="ECO:0000256" key="3">
    <source>
        <dbReference type="ARBA" id="ARBA00023163"/>
    </source>
</evidence>
<keyword evidence="2" id="KW-0238">DNA-binding</keyword>
<dbReference type="InterPro" id="IPR009057">
    <property type="entry name" value="Homeodomain-like_sf"/>
</dbReference>
<organism evidence="5 6">
    <name type="scientific">Aromatoleum bremense</name>
    <dbReference type="NCBI Taxonomy" id="76115"/>
    <lineage>
        <taxon>Bacteria</taxon>
        <taxon>Pseudomonadati</taxon>
        <taxon>Pseudomonadota</taxon>
        <taxon>Betaproteobacteria</taxon>
        <taxon>Rhodocyclales</taxon>
        <taxon>Rhodocyclaceae</taxon>
        <taxon>Aromatoleum</taxon>
    </lineage>
</organism>
<reference evidence="5 6" key="1">
    <citation type="submission" date="2019-12" db="EMBL/GenBank/DDBJ databases">
        <title>Comparative genomics gives insights into the taxonomy of the Azoarcus-Aromatoleum group and reveals separate origins of nif in the plant-associated Azoarcus and non-plant-associated Aromatoleum sub-groups.</title>
        <authorList>
            <person name="Lafos M."/>
            <person name="Maluk M."/>
            <person name="Batista M."/>
            <person name="Junghare M."/>
            <person name="Carmona M."/>
            <person name="Faoro H."/>
            <person name="Cruz L.M."/>
            <person name="Battistoni F."/>
            <person name="De Souza E."/>
            <person name="Pedrosa F."/>
            <person name="Chen W.-M."/>
            <person name="Poole P.S."/>
            <person name="Dixon R.A."/>
            <person name="James E.K."/>
        </authorList>
    </citation>
    <scope>NUCLEOTIDE SEQUENCE [LARGE SCALE GENOMIC DNA]</scope>
    <source>
        <strain evidence="5 6">PbN1</strain>
    </source>
</reference>
<dbReference type="InterPro" id="IPR050204">
    <property type="entry name" value="AraC_XylS_family_regulators"/>
</dbReference>
<dbReference type="PANTHER" id="PTHR46796">
    <property type="entry name" value="HTH-TYPE TRANSCRIPTIONAL ACTIVATOR RHAS-RELATED"/>
    <property type="match status" value="1"/>
</dbReference>
<dbReference type="Gene3D" id="1.10.10.60">
    <property type="entry name" value="Homeodomain-like"/>
    <property type="match status" value="1"/>
</dbReference>
<dbReference type="InterPro" id="IPR018060">
    <property type="entry name" value="HTH_AraC"/>
</dbReference>
<keyword evidence="6" id="KW-1185">Reference proteome</keyword>
<feature type="domain" description="HTH araC/xylS-type" evidence="4">
    <location>
        <begin position="235"/>
        <end position="338"/>
    </location>
</feature>
<dbReference type="InterPro" id="IPR035418">
    <property type="entry name" value="AraC-bd_2"/>
</dbReference>
<dbReference type="Proteomes" id="UP000633943">
    <property type="component" value="Unassembled WGS sequence"/>
</dbReference>
<dbReference type="EMBL" id="WTVP01000021">
    <property type="protein sequence ID" value="NMG15772.1"/>
    <property type="molecule type" value="Genomic_DNA"/>
</dbReference>
<dbReference type="Pfam" id="PF12833">
    <property type="entry name" value="HTH_18"/>
    <property type="match status" value="1"/>
</dbReference>
<protein>
    <submittedName>
        <fullName evidence="5">Helix-turn-helix domain-containing protein</fullName>
    </submittedName>
</protein>
<evidence type="ECO:0000256" key="1">
    <source>
        <dbReference type="ARBA" id="ARBA00023015"/>
    </source>
</evidence>
<proteinExistence type="predicted"/>
<dbReference type="Pfam" id="PF14525">
    <property type="entry name" value="AraC_binding_2"/>
    <property type="match status" value="1"/>
</dbReference>
<dbReference type="SMART" id="SM00342">
    <property type="entry name" value="HTH_ARAC"/>
    <property type="match status" value="1"/>
</dbReference>
<dbReference type="PROSITE" id="PS01124">
    <property type="entry name" value="HTH_ARAC_FAMILY_2"/>
    <property type="match status" value="1"/>
</dbReference>
<keyword evidence="1" id="KW-0805">Transcription regulation</keyword>
<evidence type="ECO:0000256" key="2">
    <source>
        <dbReference type="ARBA" id="ARBA00023125"/>
    </source>
</evidence>
<evidence type="ECO:0000313" key="6">
    <source>
        <dbReference type="Proteomes" id="UP000633943"/>
    </source>
</evidence>
<keyword evidence="3" id="KW-0804">Transcription</keyword>
<comment type="caution">
    <text evidence="5">The sequence shown here is derived from an EMBL/GenBank/DDBJ whole genome shotgun (WGS) entry which is preliminary data.</text>
</comment>
<evidence type="ECO:0000259" key="4">
    <source>
        <dbReference type="PROSITE" id="PS01124"/>
    </source>
</evidence>
<name>A0ABX1NVU9_9RHOO</name>
<dbReference type="RefSeq" id="WP_169202405.1">
    <property type="nucleotide sequence ID" value="NZ_CP059467.1"/>
</dbReference>
<accession>A0ABX1NVU9</accession>
<dbReference type="PANTHER" id="PTHR46796:SF12">
    <property type="entry name" value="HTH-TYPE DNA-BINDING TRANSCRIPTIONAL ACTIVATOR EUTR"/>
    <property type="match status" value="1"/>
</dbReference>
<evidence type="ECO:0000313" key="5">
    <source>
        <dbReference type="EMBL" id="NMG15772.1"/>
    </source>
</evidence>
<dbReference type="SUPFAM" id="SSF46689">
    <property type="entry name" value="Homeodomain-like"/>
    <property type="match status" value="1"/>
</dbReference>
<gene>
    <name evidence="5" type="ORF">GPA24_09500</name>
</gene>